<name>A0A0M3J489_ANISI</name>
<organism evidence="5">
    <name type="scientific">Anisakis simplex</name>
    <name type="common">Herring worm</name>
    <dbReference type="NCBI Taxonomy" id="6269"/>
    <lineage>
        <taxon>Eukaryota</taxon>
        <taxon>Metazoa</taxon>
        <taxon>Ecdysozoa</taxon>
        <taxon>Nematoda</taxon>
        <taxon>Chromadorea</taxon>
        <taxon>Rhabditida</taxon>
        <taxon>Spirurina</taxon>
        <taxon>Ascaridomorpha</taxon>
        <taxon>Ascaridoidea</taxon>
        <taxon>Anisakidae</taxon>
        <taxon>Anisakis</taxon>
        <taxon>Anisakis simplex complex</taxon>
    </lineage>
</organism>
<evidence type="ECO:0000313" key="3">
    <source>
        <dbReference type="EMBL" id="VDK19749.1"/>
    </source>
</evidence>
<feature type="chain" id="PRO_5043120754" evidence="2">
    <location>
        <begin position="22"/>
        <end position="202"/>
    </location>
</feature>
<accession>A0A0M3J489</accession>
<dbReference type="EMBL" id="UYRR01002880">
    <property type="protein sequence ID" value="VDK19749.1"/>
    <property type="molecule type" value="Genomic_DNA"/>
</dbReference>
<keyword evidence="4" id="KW-1185">Reference proteome</keyword>
<evidence type="ECO:0000256" key="2">
    <source>
        <dbReference type="SAM" id="SignalP"/>
    </source>
</evidence>
<keyword evidence="2" id="KW-0732">Signal</keyword>
<proteinExistence type="predicted"/>
<dbReference type="AlphaFoldDB" id="A0A0M3J489"/>
<gene>
    <name evidence="3" type="ORF">ASIM_LOCUS2220</name>
</gene>
<feature type="compositionally biased region" description="Low complexity" evidence="1">
    <location>
        <begin position="60"/>
        <end position="80"/>
    </location>
</feature>
<reference evidence="3 4" key="2">
    <citation type="submission" date="2018-11" db="EMBL/GenBank/DDBJ databases">
        <authorList>
            <consortium name="Pathogen Informatics"/>
        </authorList>
    </citation>
    <scope>NUCLEOTIDE SEQUENCE [LARGE SCALE GENOMIC DNA]</scope>
</reference>
<dbReference type="WBParaSite" id="ASIM_0000235701-mRNA-1">
    <property type="protein sequence ID" value="ASIM_0000235701-mRNA-1"/>
    <property type="gene ID" value="ASIM_0000235701"/>
</dbReference>
<feature type="region of interest" description="Disordered" evidence="1">
    <location>
        <begin position="55"/>
        <end position="80"/>
    </location>
</feature>
<evidence type="ECO:0000313" key="4">
    <source>
        <dbReference type="Proteomes" id="UP000267096"/>
    </source>
</evidence>
<sequence>MLLNALISTGIILNLISEIDCGCYQKRLCCPGRNLTCVGFEDGIEHLPIYRTHLQNPAQSPTSTSSTSTSTSTSTTDPPTVHFVYDSLNVETRYPDTLIEQPEGSGNDYYAKYGEQIPIDEMPFEPTEFTIPFQRYGTTLAPSFKKIVFGEPFFASEHPPEIMRYRGRHLLLRFAVCCANNHLQMIETLVFDAHSLDTSIWN</sequence>
<evidence type="ECO:0000313" key="5">
    <source>
        <dbReference type="WBParaSite" id="ASIM_0000235701-mRNA-1"/>
    </source>
</evidence>
<dbReference type="Proteomes" id="UP000267096">
    <property type="component" value="Unassembled WGS sequence"/>
</dbReference>
<dbReference type="OrthoDB" id="5876482at2759"/>
<feature type="signal peptide" evidence="2">
    <location>
        <begin position="1"/>
        <end position="21"/>
    </location>
</feature>
<protein>
    <submittedName>
        <fullName evidence="3 5">Uncharacterized protein</fullName>
    </submittedName>
</protein>
<evidence type="ECO:0000256" key="1">
    <source>
        <dbReference type="SAM" id="MobiDB-lite"/>
    </source>
</evidence>
<reference evidence="5" key="1">
    <citation type="submission" date="2017-02" db="UniProtKB">
        <authorList>
            <consortium name="WormBaseParasite"/>
        </authorList>
    </citation>
    <scope>IDENTIFICATION</scope>
</reference>